<dbReference type="GO" id="GO:0005737">
    <property type="term" value="C:cytoplasm"/>
    <property type="evidence" value="ECO:0007669"/>
    <property type="project" value="UniProtKB-SubCell"/>
</dbReference>
<evidence type="ECO:0000256" key="3">
    <source>
        <dbReference type="ARBA" id="ARBA00022722"/>
    </source>
</evidence>
<dbReference type="InterPro" id="IPR002738">
    <property type="entry name" value="RNase_P_p30"/>
</dbReference>
<dbReference type="HAMAP" id="MF_00756">
    <property type="entry name" value="RNase_P_3"/>
    <property type="match status" value="1"/>
</dbReference>
<dbReference type="AlphaFoldDB" id="A0AAE4MF60"/>
<comment type="function">
    <text evidence="6">Part of ribonuclease P, a protein complex that generates mature tRNA molecules by cleaving their 5'-ends.</text>
</comment>
<dbReference type="Gene3D" id="3.20.20.140">
    <property type="entry name" value="Metal-dependent hydrolases"/>
    <property type="match status" value="1"/>
</dbReference>
<comment type="subcellular location">
    <subcellularLocation>
        <location evidence="6">Cytoplasm</location>
    </subcellularLocation>
</comment>
<keyword evidence="3 6" id="KW-0540">Nuclease</keyword>
<dbReference type="GO" id="GO:0030677">
    <property type="term" value="C:ribonuclease P complex"/>
    <property type="evidence" value="ECO:0007669"/>
    <property type="project" value="UniProtKB-UniRule"/>
</dbReference>
<dbReference type="RefSeq" id="WP_338095439.1">
    <property type="nucleotide sequence ID" value="NZ_JAWDKB010000001.1"/>
</dbReference>
<dbReference type="Pfam" id="PF01876">
    <property type="entry name" value="RNase_P_p30"/>
    <property type="match status" value="1"/>
</dbReference>
<dbReference type="InterPro" id="IPR016195">
    <property type="entry name" value="Pol/histidinol_Pase-like"/>
</dbReference>
<dbReference type="Proteomes" id="UP001283212">
    <property type="component" value="Unassembled WGS sequence"/>
</dbReference>
<evidence type="ECO:0000313" key="8">
    <source>
        <dbReference type="Proteomes" id="UP001283212"/>
    </source>
</evidence>
<keyword evidence="2 6" id="KW-0819">tRNA processing</keyword>
<evidence type="ECO:0000313" key="7">
    <source>
        <dbReference type="EMBL" id="MDV0442905.1"/>
    </source>
</evidence>
<dbReference type="InterPro" id="IPR023539">
    <property type="entry name" value="RNase_P_comp-3_arc"/>
</dbReference>
<sequence>MITDACVFANQDQAATVRRLLLTGKSCGLSRMVICGTAIDVPDSYAGVEVLRGRVVGKQTGKNFLDTMKKIPKGVVVMVYVGENSFNRTAITTKGVHLLTGIADLPKGGFDHIVAKMAADHSTGVVIDLSRIIDAKGRRTALSRYAEILLLHRKFRFPLVIASGAESIFGIRNVEETLGLCSLFGMTRAETYAALNGLDAVLSPPRPMRIVEDA</sequence>
<keyword evidence="1 6" id="KW-0963">Cytoplasm</keyword>
<accession>A0AAE4MF60</accession>
<comment type="catalytic activity">
    <reaction evidence="6">
        <text>Endonucleolytic cleavage of RNA, removing 5'-extranucleotides from tRNA precursor.</text>
        <dbReference type="EC" id="3.1.26.5"/>
    </reaction>
</comment>
<dbReference type="EMBL" id="JAWDKB010000001">
    <property type="protein sequence ID" value="MDV0442905.1"/>
    <property type="molecule type" value="Genomic_DNA"/>
</dbReference>
<name>A0AAE4MF60_9EURY</name>
<comment type="caution">
    <text evidence="7">The sequence shown here is derived from an EMBL/GenBank/DDBJ whole genome shotgun (WGS) entry which is preliminary data.</text>
</comment>
<keyword evidence="4 6" id="KW-0255">Endonuclease</keyword>
<reference evidence="7 8" key="1">
    <citation type="submission" date="2023-06" db="EMBL/GenBank/DDBJ databases">
        <title>Genome sequence of Methancorpusculaceae sp. Cs1.</title>
        <authorList>
            <person name="Protasov E."/>
            <person name="Platt K."/>
            <person name="Poehlein A."/>
            <person name="Daniel R."/>
            <person name="Brune A."/>
        </authorList>
    </citation>
    <scope>NUCLEOTIDE SEQUENCE [LARGE SCALE GENOMIC DNA]</scope>
    <source>
        <strain evidence="7 8">Cs1</strain>
    </source>
</reference>
<protein>
    <recommendedName>
        <fullName evidence="6">Ribonuclease P protein component 3</fullName>
        <shortName evidence="6">RNase P component 3</shortName>
        <ecNumber evidence="6">3.1.26.5</ecNumber>
    </recommendedName>
    <alternativeName>
        <fullName evidence="6">Rpp30</fullName>
    </alternativeName>
</protein>
<evidence type="ECO:0000256" key="1">
    <source>
        <dbReference type="ARBA" id="ARBA00022490"/>
    </source>
</evidence>
<evidence type="ECO:0000256" key="4">
    <source>
        <dbReference type="ARBA" id="ARBA00022759"/>
    </source>
</evidence>
<keyword evidence="8" id="KW-1185">Reference proteome</keyword>
<gene>
    <name evidence="6" type="primary">rnp3</name>
    <name evidence="7" type="ORF">McpCs1_02670</name>
</gene>
<comment type="similarity">
    <text evidence="6">Belongs to the eukaryotic/archaeal RNase P protein component 3 family.</text>
</comment>
<dbReference type="GO" id="GO:0001682">
    <property type="term" value="P:tRNA 5'-leader removal"/>
    <property type="evidence" value="ECO:0007669"/>
    <property type="project" value="UniProtKB-UniRule"/>
</dbReference>
<evidence type="ECO:0000256" key="5">
    <source>
        <dbReference type="ARBA" id="ARBA00022801"/>
    </source>
</evidence>
<dbReference type="SUPFAM" id="SSF89550">
    <property type="entry name" value="PHP domain-like"/>
    <property type="match status" value="1"/>
</dbReference>
<evidence type="ECO:0000256" key="2">
    <source>
        <dbReference type="ARBA" id="ARBA00022694"/>
    </source>
</evidence>
<organism evidence="7 8">
    <name type="scientific">Methanorbis rubei</name>
    <dbReference type="NCBI Taxonomy" id="3028300"/>
    <lineage>
        <taxon>Archaea</taxon>
        <taxon>Methanobacteriati</taxon>
        <taxon>Methanobacteriota</taxon>
        <taxon>Stenosarchaea group</taxon>
        <taxon>Methanomicrobia</taxon>
        <taxon>Methanomicrobiales</taxon>
        <taxon>Methanocorpusculaceae</taxon>
        <taxon>Methanorbis</taxon>
    </lineage>
</organism>
<comment type="subunit">
    <text evidence="6">Consists of a catalytic RNA component and at least 4-5 protein subunits.</text>
</comment>
<proteinExistence type="inferred from homology"/>
<evidence type="ECO:0000256" key="6">
    <source>
        <dbReference type="HAMAP-Rule" id="MF_00756"/>
    </source>
</evidence>
<dbReference type="GO" id="GO:0004526">
    <property type="term" value="F:ribonuclease P activity"/>
    <property type="evidence" value="ECO:0007669"/>
    <property type="project" value="UniProtKB-UniRule"/>
</dbReference>
<dbReference type="EC" id="3.1.26.5" evidence="6"/>
<keyword evidence="5 6" id="KW-0378">Hydrolase</keyword>